<comment type="catalytic activity">
    <reaction evidence="8">
        <text>an all-trans-polyprenyl diphosphate + 1,4-dihydroxy-2-naphthoate + H(+) = a 2-demethylmenaquinol + CO2 + diphosphate</text>
        <dbReference type="Rhea" id="RHEA:26478"/>
        <dbReference type="Rhea" id="RHEA-COMP:9563"/>
        <dbReference type="Rhea" id="RHEA-COMP:9564"/>
        <dbReference type="ChEBI" id="CHEBI:11173"/>
        <dbReference type="ChEBI" id="CHEBI:15378"/>
        <dbReference type="ChEBI" id="CHEBI:16526"/>
        <dbReference type="ChEBI" id="CHEBI:33019"/>
        <dbReference type="ChEBI" id="CHEBI:55437"/>
        <dbReference type="ChEBI" id="CHEBI:58914"/>
        <dbReference type="EC" id="2.5.1.74"/>
    </reaction>
</comment>
<dbReference type="PIRSF" id="PIRSF005355">
    <property type="entry name" value="UBIAD1"/>
    <property type="match status" value="1"/>
</dbReference>
<accession>A0AAC9J028</accession>
<dbReference type="InterPro" id="IPR026046">
    <property type="entry name" value="UBIAD1"/>
</dbReference>
<feature type="transmembrane region" description="Helical" evidence="8">
    <location>
        <begin position="126"/>
        <end position="142"/>
    </location>
</feature>
<feature type="transmembrane region" description="Helical" evidence="8">
    <location>
        <begin position="47"/>
        <end position="70"/>
    </location>
</feature>
<dbReference type="Gene3D" id="1.20.120.1780">
    <property type="entry name" value="UbiA prenyltransferase"/>
    <property type="match status" value="1"/>
</dbReference>
<comment type="pathway">
    <text evidence="8">Quinol/quinone metabolism; menaquinone biosynthesis; menaquinol from 1,4-dihydroxy-2-naphthoate: step 1/2.</text>
</comment>
<feature type="transmembrane region" description="Helical" evidence="8">
    <location>
        <begin position="102"/>
        <end position="120"/>
    </location>
</feature>
<dbReference type="Proteomes" id="UP000182945">
    <property type="component" value="Chromosome"/>
</dbReference>
<proteinExistence type="inferred from homology"/>
<keyword evidence="2 8" id="KW-0474">Menaquinone biosynthesis</keyword>
<comment type="subcellular location">
    <subcellularLocation>
        <location evidence="8">Cell membrane</location>
        <topology evidence="8">Multi-pass membrane protein</topology>
    </subcellularLocation>
    <subcellularLocation>
        <location evidence="1">Membrane</location>
        <topology evidence="1">Multi-pass membrane protein</topology>
    </subcellularLocation>
</comment>
<dbReference type="CDD" id="cd13962">
    <property type="entry name" value="PT_UbiA_UBIAD1"/>
    <property type="match status" value="1"/>
</dbReference>
<evidence type="ECO:0000256" key="4">
    <source>
        <dbReference type="ARBA" id="ARBA00022679"/>
    </source>
</evidence>
<comment type="similarity">
    <text evidence="8">Belongs to the MenA family. Type 1 subfamily.</text>
</comment>
<dbReference type="AlphaFoldDB" id="A0AAC9J028"/>
<reference evidence="10 11" key="1">
    <citation type="submission" date="2016-11" db="EMBL/GenBank/DDBJ databases">
        <title>Complete genome sequencing of Virgibacillus halodenitrificans PDB-F2.</title>
        <authorList>
            <person name="Sun Z."/>
            <person name="Zhou Y."/>
            <person name="Li H."/>
        </authorList>
    </citation>
    <scope>NUCLEOTIDE SEQUENCE [LARGE SCALE GENOMIC DNA]</scope>
    <source>
        <strain evidence="10 11">PDB-F2</strain>
    </source>
</reference>
<dbReference type="EMBL" id="CP017962">
    <property type="protein sequence ID" value="APC48901.1"/>
    <property type="molecule type" value="Genomic_DNA"/>
</dbReference>
<keyword evidence="3 8" id="KW-1003">Cell membrane</keyword>
<dbReference type="InterPro" id="IPR004657">
    <property type="entry name" value="MenA"/>
</dbReference>
<dbReference type="KEGG" id="vhl:BME96_12165"/>
<dbReference type="GO" id="GO:0005886">
    <property type="term" value="C:plasma membrane"/>
    <property type="evidence" value="ECO:0007669"/>
    <property type="project" value="UniProtKB-SubCell"/>
</dbReference>
<dbReference type="EC" id="2.5.1.74" evidence="8 9"/>
<evidence type="ECO:0000256" key="5">
    <source>
        <dbReference type="ARBA" id="ARBA00022692"/>
    </source>
</evidence>
<evidence type="ECO:0000256" key="3">
    <source>
        <dbReference type="ARBA" id="ARBA00022475"/>
    </source>
</evidence>
<name>A0AAC9J028_VIRHA</name>
<dbReference type="GeneID" id="71515156"/>
<protein>
    <recommendedName>
        <fullName evidence="8 9">1,4-dihydroxy-2-naphthoate octaprenyltransferase</fullName>
        <shortName evidence="8">DHNA-octaprenyltransferase</shortName>
        <ecNumber evidence="8 9">2.5.1.74</ecNumber>
    </recommendedName>
</protein>
<dbReference type="NCBIfam" id="NF004749">
    <property type="entry name" value="PRK06080.1-1"/>
    <property type="match status" value="1"/>
</dbReference>
<feature type="transmembrane region" description="Helical" evidence="8">
    <location>
        <begin position="226"/>
        <end position="246"/>
    </location>
</feature>
<feature type="transmembrane region" description="Helical" evidence="8">
    <location>
        <begin position="252"/>
        <end position="271"/>
    </location>
</feature>
<feature type="transmembrane region" description="Helical" evidence="8">
    <location>
        <begin position="154"/>
        <end position="174"/>
    </location>
</feature>
<dbReference type="NCBIfam" id="TIGR00751">
    <property type="entry name" value="menA"/>
    <property type="match status" value="1"/>
</dbReference>
<feature type="transmembrane region" description="Helical" evidence="8">
    <location>
        <begin position="283"/>
        <end position="304"/>
    </location>
</feature>
<keyword evidence="7 8" id="KW-0472">Membrane</keyword>
<dbReference type="GO" id="GO:0009234">
    <property type="term" value="P:menaquinone biosynthetic process"/>
    <property type="evidence" value="ECO:0007669"/>
    <property type="project" value="UniProtKB-UniRule"/>
</dbReference>
<keyword evidence="5 8" id="KW-0812">Transmembrane</keyword>
<keyword evidence="6 8" id="KW-1133">Transmembrane helix</keyword>
<organism evidence="10 11">
    <name type="scientific">Virgibacillus halodenitrificans</name>
    <name type="common">Bacillus halodenitrificans</name>
    <dbReference type="NCBI Taxonomy" id="1482"/>
    <lineage>
        <taxon>Bacteria</taxon>
        <taxon>Bacillati</taxon>
        <taxon>Bacillota</taxon>
        <taxon>Bacilli</taxon>
        <taxon>Bacillales</taxon>
        <taxon>Bacillaceae</taxon>
        <taxon>Virgibacillus</taxon>
    </lineage>
</organism>
<evidence type="ECO:0000256" key="1">
    <source>
        <dbReference type="ARBA" id="ARBA00004141"/>
    </source>
</evidence>
<dbReference type="Gene3D" id="1.10.357.140">
    <property type="entry name" value="UbiA prenyltransferase"/>
    <property type="match status" value="1"/>
</dbReference>
<evidence type="ECO:0000256" key="6">
    <source>
        <dbReference type="ARBA" id="ARBA00022989"/>
    </source>
</evidence>
<evidence type="ECO:0000256" key="9">
    <source>
        <dbReference type="NCBIfam" id="TIGR00751"/>
    </source>
</evidence>
<evidence type="ECO:0000256" key="7">
    <source>
        <dbReference type="ARBA" id="ARBA00023136"/>
    </source>
</evidence>
<dbReference type="InterPro" id="IPR044878">
    <property type="entry name" value="UbiA_sf"/>
</dbReference>
<dbReference type="RefSeq" id="WP_071649181.1">
    <property type="nucleotide sequence ID" value="NZ_CP017962.1"/>
</dbReference>
<dbReference type="PANTHER" id="PTHR13929">
    <property type="entry name" value="1,4-DIHYDROXY-2-NAPHTHOATE OCTAPRENYLTRANSFERASE"/>
    <property type="match status" value="1"/>
</dbReference>
<evidence type="ECO:0000313" key="10">
    <source>
        <dbReference type="EMBL" id="APC48901.1"/>
    </source>
</evidence>
<feature type="transmembrane region" description="Helical" evidence="8">
    <location>
        <begin position="180"/>
        <end position="200"/>
    </location>
</feature>
<dbReference type="PANTHER" id="PTHR13929:SF0">
    <property type="entry name" value="UBIA PRENYLTRANSFERASE DOMAIN-CONTAINING PROTEIN 1"/>
    <property type="match status" value="1"/>
</dbReference>
<dbReference type="Pfam" id="PF01040">
    <property type="entry name" value="UbiA"/>
    <property type="match status" value="1"/>
</dbReference>
<dbReference type="GO" id="GO:0042371">
    <property type="term" value="P:vitamin K biosynthetic process"/>
    <property type="evidence" value="ECO:0007669"/>
    <property type="project" value="TreeGrafter"/>
</dbReference>
<dbReference type="GO" id="GO:0046428">
    <property type="term" value="F:1,4-dihydroxy-2-naphthoate polyprenyltransferase activity"/>
    <property type="evidence" value="ECO:0007669"/>
    <property type="project" value="UniProtKB-UniRule"/>
</dbReference>
<keyword evidence="4 8" id="KW-0808">Transferase</keyword>
<comment type="function">
    <text evidence="8">Conversion of 1,4-dihydroxy-2-naphthoate (DHNA) to demethylmenaquinone (DMK).</text>
</comment>
<evidence type="ECO:0000256" key="2">
    <source>
        <dbReference type="ARBA" id="ARBA00022428"/>
    </source>
</evidence>
<dbReference type="HAMAP" id="MF_01937">
    <property type="entry name" value="MenA_1"/>
    <property type="match status" value="1"/>
</dbReference>
<evidence type="ECO:0000313" key="11">
    <source>
        <dbReference type="Proteomes" id="UP000182945"/>
    </source>
</evidence>
<evidence type="ECO:0000256" key="8">
    <source>
        <dbReference type="HAMAP-Rule" id="MF_01937"/>
    </source>
</evidence>
<dbReference type="InterPro" id="IPR000537">
    <property type="entry name" value="UbiA_prenyltransferase"/>
</dbReference>
<dbReference type="FunFam" id="1.10.357.140:FF:000007">
    <property type="entry name" value="1,4-dihydroxy-2-naphthoate octaprenyltransferase"/>
    <property type="match status" value="1"/>
</dbReference>
<gene>
    <name evidence="8" type="primary">menA</name>
    <name evidence="10" type="ORF">BME96_12165</name>
</gene>
<feature type="transmembrane region" description="Helical" evidence="8">
    <location>
        <begin position="21"/>
        <end position="41"/>
    </location>
</feature>
<sequence length="308" mass="34054">MQKSDIKSAMNEKGGFQIWWRLLRPHTLTASFIPVFVGSMLTFTDGAFHFTIFMAMLLASILIQSATNMFNEYYDHARGLDTEHSVGIGGTIVRDGIKPKTVLNIAFLFFGVAILLGIYICIHSSWWIAVIGLICMLFGYLYTGGPLPIAYTPFGELFAGFFMGTVIIGISYYIQTLTMNSSVIWVSVPIAIFIGTILLANNIRDLDGDKENGRKTIAILLGRKKAILFLACLFAIAFILTGILIIKGILPVWSIISFLAIFKAWSVIQQYKGKTKPIEMMPAMAATGKTNTIYGLLLGISLFISKFL</sequence>